<dbReference type="Pfam" id="PF06580">
    <property type="entry name" value="His_kinase"/>
    <property type="match status" value="1"/>
</dbReference>
<accession>A0A4U1CXE9</accession>
<dbReference type="InterPro" id="IPR036890">
    <property type="entry name" value="HATPase_C_sf"/>
</dbReference>
<dbReference type="GO" id="GO:0016020">
    <property type="term" value="C:membrane"/>
    <property type="evidence" value="ECO:0007669"/>
    <property type="project" value="InterPro"/>
</dbReference>
<dbReference type="SUPFAM" id="SSF55874">
    <property type="entry name" value="ATPase domain of HSP90 chaperone/DNA topoisomerase II/histidine kinase"/>
    <property type="match status" value="1"/>
</dbReference>
<feature type="transmembrane region" description="Helical" evidence="1">
    <location>
        <begin position="115"/>
        <end position="139"/>
    </location>
</feature>
<dbReference type="OrthoDB" id="9792992at2"/>
<feature type="transmembrane region" description="Helical" evidence="1">
    <location>
        <begin position="9"/>
        <end position="28"/>
    </location>
</feature>
<keyword evidence="4" id="KW-1185">Reference proteome</keyword>
<dbReference type="InterPro" id="IPR010559">
    <property type="entry name" value="Sig_transdc_His_kin_internal"/>
</dbReference>
<evidence type="ECO:0000259" key="2">
    <source>
        <dbReference type="Pfam" id="PF06580"/>
    </source>
</evidence>
<keyword evidence="1" id="KW-0812">Transmembrane</keyword>
<evidence type="ECO:0000313" key="3">
    <source>
        <dbReference type="EMBL" id="TKC10798.1"/>
    </source>
</evidence>
<organism evidence="3 4">
    <name type="scientific">Pedobacter polaris</name>
    <dbReference type="NCBI Taxonomy" id="2571273"/>
    <lineage>
        <taxon>Bacteria</taxon>
        <taxon>Pseudomonadati</taxon>
        <taxon>Bacteroidota</taxon>
        <taxon>Sphingobacteriia</taxon>
        <taxon>Sphingobacteriales</taxon>
        <taxon>Sphingobacteriaceae</taxon>
        <taxon>Pedobacter</taxon>
    </lineage>
</organism>
<dbReference type="PANTHER" id="PTHR34220">
    <property type="entry name" value="SENSOR HISTIDINE KINASE YPDA"/>
    <property type="match status" value="1"/>
</dbReference>
<dbReference type="Proteomes" id="UP000309488">
    <property type="component" value="Unassembled WGS sequence"/>
</dbReference>
<gene>
    <name evidence="3" type="ORF">FA048_11550</name>
</gene>
<comment type="caution">
    <text evidence="3">The sequence shown here is derived from an EMBL/GenBank/DDBJ whole genome shotgun (WGS) entry which is preliminary data.</text>
</comment>
<dbReference type="RefSeq" id="WP_136840982.1">
    <property type="nucleotide sequence ID" value="NZ_SWBR01000002.1"/>
</dbReference>
<evidence type="ECO:0000313" key="4">
    <source>
        <dbReference type="Proteomes" id="UP000309488"/>
    </source>
</evidence>
<reference evidence="3 4" key="1">
    <citation type="submission" date="2019-04" db="EMBL/GenBank/DDBJ databases">
        <title>Pedobacter sp. RP-3-22 sp. nov., isolated from Arctic soil.</title>
        <authorList>
            <person name="Dahal R.H."/>
            <person name="Kim D.-U."/>
        </authorList>
    </citation>
    <scope>NUCLEOTIDE SEQUENCE [LARGE SCALE GENOMIC DNA]</scope>
    <source>
        <strain evidence="3 4">RP-3-22</strain>
    </source>
</reference>
<keyword evidence="1" id="KW-1133">Transmembrane helix</keyword>
<protein>
    <recommendedName>
        <fullName evidence="2">Signal transduction histidine kinase internal region domain-containing protein</fullName>
    </recommendedName>
</protein>
<sequence>MVKLKSWRFFNIVIPLLFWVIVFSLPYFSGPDNFPKEFREQHLKSMLVSNSLLIIIFYVHSYLIYPIREKKNGILFYITLLLACMAIYLCTKDLFRPDFPKNPMFTKGQRQFGPPLLNIMSIFPFLFVIVASFCHQLYLDKVRREKLIKERENIHLKTELDFLSSQISPHFMFNILNTMVSMARKKSEELESSLINLSQLMRYMLYDTNGKPINLADEIEYLKSYVNLQLIRFKDDVNVNIQLTGNFENLLIEPMLLIPFIENAFKHGIGNIQNPTINISIQVDDKEPSLKLMVINNVALIETKPEKSSGIGLNNVKRRLELLYKGRHLLHTQQKDNTFIAILQITL</sequence>
<feature type="transmembrane region" description="Helical" evidence="1">
    <location>
        <begin position="74"/>
        <end position="95"/>
    </location>
</feature>
<dbReference type="InterPro" id="IPR050640">
    <property type="entry name" value="Bact_2-comp_sensor_kinase"/>
</dbReference>
<keyword evidence="1" id="KW-0472">Membrane</keyword>
<dbReference type="PANTHER" id="PTHR34220:SF7">
    <property type="entry name" value="SENSOR HISTIDINE KINASE YPDA"/>
    <property type="match status" value="1"/>
</dbReference>
<dbReference type="AlphaFoldDB" id="A0A4U1CXE9"/>
<evidence type="ECO:0000256" key="1">
    <source>
        <dbReference type="SAM" id="Phobius"/>
    </source>
</evidence>
<feature type="domain" description="Signal transduction histidine kinase internal region" evidence="2">
    <location>
        <begin position="159"/>
        <end position="236"/>
    </location>
</feature>
<dbReference type="GO" id="GO:0000155">
    <property type="term" value="F:phosphorelay sensor kinase activity"/>
    <property type="evidence" value="ECO:0007669"/>
    <property type="project" value="InterPro"/>
</dbReference>
<dbReference type="EMBL" id="SWBR01000002">
    <property type="protein sequence ID" value="TKC10798.1"/>
    <property type="molecule type" value="Genomic_DNA"/>
</dbReference>
<dbReference type="Gene3D" id="3.30.565.10">
    <property type="entry name" value="Histidine kinase-like ATPase, C-terminal domain"/>
    <property type="match status" value="1"/>
</dbReference>
<feature type="transmembrane region" description="Helical" evidence="1">
    <location>
        <begin position="48"/>
        <end position="67"/>
    </location>
</feature>
<name>A0A4U1CXE9_9SPHI</name>
<proteinExistence type="predicted"/>